<feature type="non-terminal residue" evidence="2">
    <location>
        <position position="1"/>
    </location>
</feature>
<dbReference type="InterPro" id="IPR025493">
    <property type="entry name" value="DUF4384"/>
</dbReference>
<gene>
    <name evidence="2" type="ORF">METZ01_LOCUS362211</name>
</gene>
<accession>A0A382SJI8</accession>
<name>A0A382SJI8_9ZZZZ</name>
<proteinExistence type="predicted"/>
<evidence type="ECO:0000313" key="2">
    <source>
        <dbReference type="EMBL" id="SVD09357.1"/>
    </source>
</evidence>
<evidence type="ECO:0000259" key="1">
    <source>
        <dbReference type="Pfam" id="PF14326"/>
    </source>
</evidence>
<dbReference type="AlphaFoldDB" id="A0A382SJI8"/>
<feature type="domain" description="DUF4384" evidence="1">
    <location>
        <begin position="134"/>
        <end position="212"/>
    </location>
</feature>
<organism evidence="2">
    <name type="scientific">marine metagenome</name>
    <dbReference type="NCBI Taxonomy" id="408172"/>
    <lineage>
        <taxon>unclassified sequences</taxon>
        <taxon>metagenomes</taxon>
        <taxon>ecological metagenomes</taxon>
    </lineage>
</organism>
<sequence length="270" mass="30333">GEFSGGKSESSGLVSEFSQLVRENVLEELGKLEMFQIVPYEAIGSADYELTGRFSVSDNEIIFRVRAVRRHDKRELANVSSRFSARIVPSSVAIFPENKVVVEPTVDKPLSSEVSDLDDAQMKVLMWVNHDDRTYRHDDSLIIYLKANVDLYARVYYVQSDGSICQILPHSSRTGRLEKNRTYPIGEVGSGVGLTIDDTTTQGQETIKVFASLGQIDDSHLPKAFRAGQRLNCDVRDYNDLKEGITRGLKLEYTVRPVAEVKILVTKRDK</sequence>
<dbReference type="Pfam" id="PF14326">
    <property type="entry name" value="DUF4384"/>
    <property type="match status" value="1"/>
</dbReference>
<dbReference type="EMBL" id="UINC01129156">
    <property type="protein sequence ID" value="SVD09357.1"/>
    <property type="molecule type" value="Genomic_DNA"/>
</dbReference>
<reference evidence="2" key="1">
    <citation type="submission" date="2018-05" db="EMBL/GenBank/DDBJ databases">
        <authorList>
            <person name="Lanie J.A."/>
            <person name="Ng W.-L."/>
            <person name="Kazmierczak K.M."/>
            <person name="Andrzejewski T.M."/>
            <person name="Davidsen T.M."/>
            <person name="Wayne K.J."/>
            <person name="Tettelin H."/>
            <person name="Glass J.I."/>
            <person name="Rusch D."/>
            <person name="Podicherti R."/>
            <person name="Tsui H.-C.T."/>
            <person name="Winkler M.E."/>
        </authorList>
    </citation>
    <scope>NUCLEOTIDE SEQUENCE</scope>
</reference>
<protein>
    <recommendedName>
        <fullName evidence="1">DUF4384 domain-containing protein</fullName>
    </recommendedName>
</protein>